<protein>
    <submittedName>
        <fullName evidence="7">Fe-S oxidoreductase</fullName>
    </submittedName>
</protein>
<evidence type="ECO:0000259" key="6">
    <source>
        <dbReference type="PROSITE" id="PS51379"/>
    </source>
</evidence>
<dbReference type="InterPro" id="IPR017900">
    <property type="entry name" value="4Fe4S_Fe_S_CS"/>
</dbReference>
<feature type="domain" description="4Fe-4S ferredoxin-type" evidence="6">
    <location>
        <begin position="67"/>
        <end position="99"/>
    </location>
</feature>
<evidence type="ECO:0000256" key="2">
    <source>
        <dbReference type="ARBA" id="ARBA00022723"/>
    </source>
</evidence>
<keyword evidence="8" id="KW-1185">Reference proteome</keyword>
<keyword evidence="4" id="KW-0408">Iron</keyword>
<reference evidence="7 8" key="1">
    <citation type="submission" date="2023-07" db="EMBL/GenBank/DDBJ databases">
        <title>Sorghum-associated microbial communities from plants grown in Nebraska, USA.</title>
        <authorList>
            <person name="Schachtman D."/>
        </authorList>
    </citation>
    <scope>NUCLEOTIDE SEQUENCE [LARGE SCALE GENOMIC DNA]</scope>
    <source>
        <strain evidence="7 8">BE240</strain>
    </source>
</reference>
<dbReference type="PROSITE" id="PS00198">
    <property type="entry name" value="4FE4S_FER_1"/>
    <property type="match status" value="2"/>
</dbReference>
<evidence type="ECO:0000313" key="7">
    <source>
        <dbReference type="EMBL" id="MDR7093200.1"/>
    </source>
</evidence>
<dbReference type="Proteomes" id="UP001265550">
    <property type="component" value="Unassembled WGS sequence"/>
</dbReference>
<comment type="caution">
    <text evidence="7">The sequence shown here is derived from an EMBL/GenBank/DDBJ whole genome shotgun (WGS) entry which is preliminary data.</text>
</comment>
<evidence type="ECO:0000256" key="1">
    <source>
        <dbReference type="ARBA" id="ARBA00022485"/>
    </source>
</evidence>
<evidence type="ECO:0000256" key="4">
    <source>
        <dbReference type="ARBA" id="ARBA00023004"/>
    </source>
</evidence>
<dbReference type="PROSITE" id="PS51379">
    <property type="entry name" value="4FE4S_FER_2"/>
    <property type="match status" value="2"/>
</dbReference>
<dbReference type="InterPro" id="IPR017896">
    <property type="entry name" value="4Fe4S_Fe-S-bd"/>
</dbReference>
<keyword evidence="2" id="KW-0479">Metal-binding</keyword>
<keyword evidence="1" id="KW-0004">4Fe-4S</keyword>
<feature type="domain" description="4Fe-4S ferredoxin-type" evidence="6">
    <location>
        <begin position="16"/>
        <end position="45"/>
    </location>
</feature>
<evidence type="ECO:0000256" key="5">
    <source>
        <dbReference type="ARBA" id="ARBA00023014"/>
    </source>
</evidence>
<dbReference type="PANTHER" id="PTHR43255">
    <property type="entry name" value="IRON-SULFUR-BINDING OXIDOREDUCTASE FADF-RELATED-RELATED"/>
    <property type="match status" value="1"/>
</dbReference>
<dbReference type="Pfam" id="PF13183">
    <property type="entry name" value="Fer4_8"/>
    <property type="match status" value="1"/>
</dbReference>
<dbReference type="Pfam" id="PF02754">
    <property type="entry name" value="CCG"/>
    <property type="match status" value="1"/>
</dbReference>
<accession>A0ABU1V733</accession>
<evidence type="ECO:0000256" key="3">
    <source>
        <dbReference type="ARBA" id="ARBA00023002"/>
    </source>
</evidence>
<evidence type="ECO:0000313" key="8">
    <source>
        <dbReference type="Proteomes" id="UP001265550"/>
    </source>
</evidence>
<sequence>MTAPSSEARVDFTDFVARSWDDMLSACTRCGRCVEVCPVVPFAPGMAGADPVHVVSGVLDFMRDSVPLPEASATWIRQCNGCGDCIPVCPEGVNPRRMLMMSCSKVAEVHNPTPHVFRKMARAIRIMVSMQLVPADVARLLRPPQARDVDVVFYTGCNPVRTPHVLFNVMTVLDQLGIEYEVMGGPSACCGIVYSKWEGDLKKGGRVSEQTLHRFGDFKPQKVLSWCPSCQIHLGETIKGYREVKFDFDHITRFLLEREDDLVARFNTPVNKRVVVHTHHGLPEVGQAVLRLLRAIPGLTIVEEAEEPGYMCGASGSDRSPELKAHVRKDTLALCKRDDVDALVSLFHGCHLQLSKEGQTHGFQVINFTELLVMALGEQPCPDTVEPFRQLNDWRAMVLEAAPMLKANGIDMDPDELAAVLPEVFTSAEFRGGLCSFAPQG</sequence>
<name>A0ABU1V733_9BURK</name>
<proteinExistence type="predicted"/>
<dbReference type="SUPFAM" id="SSF46548">
    <property type="entry name" value="alpha-helical ferredoxin"/>
    <property type="match status" value="1"/>
</dbReference>
<dbReference type="InterPro" id="IPR051460">
    <property type="entry name" value="HdrC_iron-sulfur_subunit"/>
</dbReference>
<dbReference type="InterPro" id="IPR004017">
    <property type="entry name" value="Cys_rich_dom"/>
</dbReference>
<dbReference type="EMBL" id="JAVDWE010000002">
    <property type="protein sequence ID" value="MDR7093200.1"/>
    <property type="molecule type" value="Genomic_DNA"/>
</dbReference>
<keyword evidence="5" id="KW-0411">Iron-sulfur</keyword>
<keyword evidence="3" id="KW-0560">Oxidoreductase</keyword>
<dbReference type="Gene3D" id="1.10.1060.10">
    <property type="entry name" value="Alpha-helical ferredoxin"/>
    <property type="match status" value="1"/>
</dbReference>
<organism evidence="7 8">
    <name type="scientific">Hydrogenophaga laconesensis</name>
    <dbReference type="NCBI Taxonomy" id="1805971"/>
    <lineage>
        <taxon>Bacteria</taxon>
        <taxon>Pseudomonadati</taxon>
        <taxon>Pseudomonadota</taxon>
        <taxon>Betaproteobacteria</taxon>
        <taxon>Burkholderiales</taxon>
        <taxon>Comamonadaceae</taxon>
        <taxon>Hydrogenophaga</taxon>
    </lineage>
</organism>
<gene>
    <name evidence="7" type="ORF">J2X09_000932</name>
</gene>
<dbReference type="RefSeq" id="WP_204732916.1">
    <property type="nucleotide sequence ID" value="NZ_JAVDWE010000002.1"/>
</dbReference>
<dbReference type="PANTHER" id="PTHR43255:SF1">
    <property type="entry name" value="IRON-SULFUR-BINDING OXIDOREDUCTASE FADF-RELATED"/>
    <property type="match status" value="1"/>
</dbReference>
<dbReference type="InterPro" id="IPR009051">
    <property type="entry name" value="Helical_ferredxn"/>
</dbReference>